<keyword evidence="2" id="KW-0805">Transcription regulation</keyword>
<evidence type="ECO:0000313" key="6">
    <source>
        <dbReference type="EMBL" id="MCM5680439.1"/>
    </source>
</evidence>
<dbReference type="InterPro" id="IPR036390">
    <property type="entry name" value="WH_DNA-bd_sf"/>
</dbReference>
<protein>
    <submittedName>
        <fullName evidence="6">LysR family transcriptional regulator</fullName>
    </submittedName>
</protein>
<dbReference type="Pfam" id="PF03466">
    <property type="entry name" value="LysR_substrate"/>
    <property type="match status" value="1"/>
</dbReference>
<dbReference type="InterPro" id="IPR036388">
    <property type="entry name" value="WH-like_DNA-bd_sf"/>
</dbReference>
<dbReference type="InterPro" id="IPR058163">
    <property type="entry name" value="LysR-type_TF_proteobact-type"/>
</dbReference>
<proteinExistence type="inferred from homology"/>
<sequence length="304" mass="33499">MAPLEDLCAFTAVARHGGFRTAARATGTSASRLSEAIRRLEAQLGVRLLHRTTRSVTPTEAGGRLLARLRPVLEEVDQALEEVNDWKNTPAGRLRLNVPVSASRLVLPRIVPAFMAAYPDIELDVVADDRFVDVLAEGFDAGIRYGERLEKDMVAIPIGPRTQRFAAGASPAYLDKHGWPRHPRDLLRHACLRGRFSSGASPAWEFVRRGETVKLEVNGPLVVGLGGTVDLAVEAAVAGAGVVYLFEEWLAPYFERGELEPVLAPWWPRFDGPFLYFAGRRQLPAPLRAFVDFVKAFDRDLPPG</sequence>
<reference evidence="6" key="1">
    <citation type="submission" date="2022-05" db="EMBL/GenBank/DDBJ databases">
        <title>Schlegelella sp. nov., isolated from mangrove soil.</title>
        <authorList>
            <person name="Liu Y."/>
            <person name="Ge X."/>
            <person name="Liu W."/>
        </authorList>
    </citation>
    <scope>NUCLEOTIDE SEQUENCE</scope>
    <source>
        <strain evidence="6">S2-27</strain>
    </source>
</reference>
<dbReference type="PANTHER" id="PTHR30537">
    <property type="entry name" value="HTH-TYPE TRANSCRIPTIONAL REGULATOR"/>
    <property type="match status" value="1"/>
</dbReference>
<accession>A0ABT0YNY2</accession>
<gene>
    <name evidence="6" type="ORF">M8A51_12970</name>
</gene>
<evidence type="ECO:0000256" key="1">
    <source>
        <dbReference type="ARBA" id="ARBA00009437"/>
    </source>
</evidence>
<comment type="caution">
    <text evidence="6">The sequence shown here is derived from an EMBL/GenBank/DDBJ whole genome shotgun (WGS) entry which is preliminary data.</text>
</comment>
<evidence type="ECO:0000256" key="3">
    <source>
        <dbReference type="ARBA" id="ARBA00023125"/>
    </source>
</evidence>
<keyword evidence="7" id="KW-1185">Reference proteome</keyword>
<keyword evidence="3" id="KW-0238">DNA-binding</keyword>
<evidence type="ECO:0000256" key="2">
    <source>
        <dbReference type="ARBA" id="ARBA00023015"/>
    </source>
</evidence>
<evidence type="ECO:0000256" key="4">
    <source>
        <dbReference type="ARBA" id="ARBA00023163"/>
    </source>
</evidence>
<dbReference type="EMBL" id="JAMKFE010000007">
    <property type="protein sequence ID" value="MCM5680439.1"/>
    <property type="molecule type" value="Genomic_DNA"/>
</dbReference>
<evidence type="ECO:0000313" key="7">
    <source>
        <dbReference type="Proteomes" id="UP001165541"/>
    </source>
</evidence>
<dbReference type="Gene3D" id="3.40.190.290">
    <property type="match status" value="1"/>
</dbReference>
<keyword evidence="4" id="KW-0804">Transcription</keyword>
<dbReference type="SUPFAM" id="SSF46785">
    <property type="entry name" value="Winged helix' DNA-binding domain"/>
    <property type="match status" value="1"/>
</dbReference>
<name>A0ABT0YNY2_9BURK</name>
<organism evidence="6 7">
    <name type="scientific">Caldimonas mangrovi</name>
    <dbReference type="NCBI Taxonomy" id="2944811"/>
    <lineage>
        <taxon>Bacteria</taxon>
        <taxon>Pseudomonadati</taxon>
        <taxon>Pseudomonadota</taxon>
        <taxon>Betaproteobacteria</taxon>
        <taxon>Burkholderiales</taxon>
        <taxon>Sphaerotilaceae</taxon>
        <taxon>Caldimonas</taxon>
    </lineage>
</organism>
<comment type="similarity">
    <text evidence="1">Belongs to the LysR transcriptional regulatory family.</text>
</comment>
<dbReference type="PANTHER" id="PTHR30537:SF5">
    <property type="entry name" value="HTH-TYPE TRANSCRIPTIONAL ACTIVATOR TTDR-RELATED"/>
    <property type="match status" value="1"/>
</dbReference>
<dbReference type="InterPro" id="IPR005119">
    <property type="entry name" value="LysR_subst-bd"/>
</dbReference>
<feature type="domain" description="HTH lysR-type" evidence="5">
    <location>
        <begin position="1"/>
        <end position="59"/>
    </location>
</feature>
<dbReference type="PROSITE" id="PS50931">
    <property type="entry name" value="HTH_LYSR"/>
    <property type="match status" value="1"/>
</dbReference>
<dbReference type="SUPFAM" id="SSF53850">
    <property type="entry name" value="Periplasmic binding protein-like II"/>
    <property type="match status" value="1"/>
</dbReference>
<dbReference type="RefSeq" id="WP_251778892.1">
    <property type="nucleotide sequence ID" value="NZ_JAMKFE010000007.1"/>
</dbReference>
<dbReference type="Pfam" id="PF00126">
    <property type="entry name" value="HTH_1"/>
    <property type="match status" value="1"/>
</dbReference>
<evidence type="ECO:0000259" key="5">
    <source>
        <dbReference type="PROSITE" id="PS50931"/>
    </source>
</evidence>
<dbReference type="Proteomes" id="UP001165541">
    <property type="component" value="Unassembled WGS sequence"/>
</dbReference>
<dbReference type="InterPro" id="IPR000847">
    <property type="entry name" value="LysR_HTH_N"/>
</dbReference>
<dbReference type="Gene3D" id="1.10.10.10">
    <property type="entry name" value="Winged helix-like DNA-binding domain superfamily/Winged helix DNA-binding domain"/>
    <property type="match status" value="1"/>
</dbReference>